<dbReference type="Gene3D" id="3.40.1190.10">
    <property type="entry name" value="Mur-like, catalytic domain"/>
    <property type="match status" value="1"/>
</dbReference>
<dbReference type="InterPro" id="IPR000713">
    <property type="entry name" value="Mur_ligase_N"/>
</dbReference>
<dbReference type="InterPro" id="IPR035911">
    <property type="entry name" value="MurE/MurF_N"/>
</dbReference>
<dbReference type="SUPFAM" id="SSF53244">
    <property type="entry name" value="MurD-like peptide ligases, peptide-binding domain"/>
    <property type="match status" value="1"/>
</dbReference>
<dbReference type="GO" id="GO:0009252">
    <property type="term" value="P:peptidoglycan biosynthetic process"/>
    <property type="evidence" value="ECO:0007669"/>
    <property type="project" value="UniProtKB-UniRule"/>
</dbReference>
<feature type="compositionally biased region" description="Acidic residues" evidence="12">
    <location>
        <begin position="490"/>
        <end position="506"/>
    </location>
</feature>
<reference evidence="16 17" key="1">
    <citation type="submission" date="2018-08" db="EMBL/GenBank/DDBJ databases">
        <title>Fulvimarina sp. 85, whole genome shotgun sequence.</title>
        <authorList>
            <person name="Tuo L."/>
        </authorList>
    </citation>
    <scope>NUCLEOTIDE SEQUENCE [LARGE SCALE GENOMIC DNA]</scope>
    <source>
        <strain evidence="16 17">85</strain>
    </source>
</reference>
<evidence type="ECO:0000256" key="6">
    <source>
        <dbReference type="ARBA" id="ARBA00022960"/>
    </source>
</evidence>
<dbReference type="EMBL" id="QURL01000005">
    <property type="protein sequence ID" value="RFC62788.1"/>
    <property type="molecule type" value="Genomic_DNA"/>
</dbReference>
<dbReference type="PANTHER" id="PTHR43024:SF1">
    <property type="entry name" value="UDP-N-ACETYLMURAMOYL-TRIPEPTIDE--D-ALANYL-D-ALANINE LIGASE"/>
    <property type="match status" value="1"/>
</dbReference>
<gene>
    <name evidence="10" type="primary">murF</name>
    <name evidence="16" type="ORF">DYI37_12510</name>
</gene>
<evidence type="ECO:0000256" key="10">
    <source>
        <dbReference type="HAMAP-Rule" id="MF_02019"/>
    </source>
</evidence>
<evidence type="ECO:0000259" key="13">
    <source>
        <dbReference type="Pfam" id="PF01225"/>
    </source>
</evidence>
<evidence type="ECO:0000256" key="8">
    <source>
        <dbReference type="ARBA" id="ARBA00023306"/>
    </source>
</evidence>
<dbReference type="GO" id="GO:0008360">
    <property type="term" value="P:regulation of cell shape"/>
    <property type="evidence" value="ECO:0007669"/>
    <property type="project" value="UniProtKB-KW"/>
</dbReference>
<evidence type="ECO:0000256" key="5">
    <source>
        <dbReference type="ARBA" id="ARBA00022840"/>
    </source>
</evidence>
<evidence type="ECO:0000256" key="9">
    <source>
        <dbReference type="ARBA" id="ARBA00023316"/>
    </source>
</evidence>
<evidence type="ECO:0000256" key="7">
    <source>
        <dbReference type="ARBA" id="ARBA00022984"/>
    </source>
</evidence>
<dbReference type="GO" id="GO:0051301">
    <property type="term" value="P:cell division"/>
    <property type="evidence" value="ECO:0007669"/>
    <property type="project" value="UniProtKB-KW"/>
</dbReference>
<dbReference type="UniPathway" id="UPA00219"/>
<accession>A0A371X0L3</accession>
<keyword evidence="17" id="KW-1185">Reference proteome</keyword>
<dbReference type="InterPro" id="IPR036565">
    <property type="entry name" value="Mur-like_cat_sf"/>
</dbReference>
<keyword evidence="6 10" id="KW-0133">Cell shape</keyword>
<evidence type="ECO:0000256" key="12">
    <source>
        <dbReference type="SAM" id="MobiDB-lite"/>
    </source>
</evidence>
<feature type="region of interest" description="Disordered" evidence="12">
    <location>
        <begin position="472"/>
        <end position="506"/>
    </location>
</feature>
<organism evidence="16 17">
    <name type="scientific">Fulvimarina endophytica</name>
    <dbReference type="NCBI Taxonomy" id="2293836"/>
    <lineage>
        <taxon>Bacteria</taxon>
        <taxon>Pseudomonadati</taxon>
        <taxon>Pseudomonadota</taxon>
        <taxon>Alphaproteobacteria</taxon>
        <taxon>Hyphomicrobiales</taxon>
        <taxon>Aurantimonadaceae</taxon>
        <taxon>Fulvimarina</taxon>
    </lineage>
</organism>
<feature type="domain" description="Mur ligase central" evidence="15">
    <location>
        <begin position="114"/>
        <end position="305"/>
    </location>
</feature>
<dbReference type="GO" id="GO:0071555">
    <property type="term" value="P:cell wall organization"/>
    <property type="evidence" value="ECO:0007669"/>
    <property type="project" value="UniProtKB-KW"/>
</dbReference>
<feature type="binding site" evidence="10">
    <location>
        <begin position="116"/>
        <end position="122"/>
    </location>
    <ligand>
        <name>ATP</name>
        <dbReference type="ChEBI" id="CHEBI:30616"/>
    </ligand>
</feature>
<dbReference type="Gene3D" id="3.90.190.20">
    <property type="entry name" value="Mur ligase, C-terminal domain"/>
    <property type="match status" value="1"/>
</dbReference>
<dbReference type="HAMAP" id="MF_02019">
    <property type="entry name" value="MurF"/>
    <property type="match status" value="1"/>
</dbReference>
<dbReference type="Pfam" id="PF02875">
    <property type="entry name" value="Mur_ligase_C"/>
    <property type="match status" value="1"/>
</dbReference>
<dbReference type="InterPro" id="IPR013221">
    <property type="entry name" value="Mur_ligase_cen"/>
</dbReference>
<comment type="subcellular location">
    <subcellularLocation>
        <location evidence="10 11">Cytoplasm</location>
    </subcellularLocation>
</comment>
<dbReference type="OrthoDB" id="9801978at2"/>
<keyword evidence="7 10" id="KW-0573">Peptidoglycan synthesis</keyword>
<dbReference type="AlphaFoldDB" id="A0A371X0L3"/>
<dbReference type="EC" id="6.3.2.10" evidence="10 11"/>
<dbReference type="Proteomes" id="UP000264310">
    <property type="component" value="Unassembled WGS sequence"/>
</dbReference>
<dbReference type="InterPro" id="IPR051046">
    <property type="entry name" value="MurCDEF_CellWall_CoF430Synth"/>
</dbReference>
<dbReference type="GO" id="GO:0005737">
    <property type="term" value="C:cytoplasm"/>
    <property type="evidence" value="ECO:0007669"/>
    <property type="project" value="UniProtKB-SubCell"/>
</dbReference>
<keyword evidence="2 10" id="KW-0436">Ligase</keyword>
<dbReference type="SUPFAM" id="SSF63418">
    <property type="entry name" value="MurE/MurF N-terminal domain"/>
    <property type="match status" value="1"/>
</dbReference>
<evidence type="ECO:0000259" key="15">
    <source>
        <dbReference type="Pfam" id="PF08245"/>
    </source>
</evidence>
<evidence type="ECO:0000313" key="16">
    <source>
        <dbReference type="EMBL" id="RFC62788.1"/>
    </source>
</evidence>
<comment type="catalytic activity">
    <reaction evidence="10 11">
        <text>D-alanyl-D-alanine + UDP-N-acetyl-alpha-D-muramoyl-L-alanyl-gamma-D-glutamyl-meso-2,6-diaminopimelate + ATP = UDP-N-acetyl-alpha-D-muramoyl-L-alanyl-gamma-D-glutamyl-meso-2,6-diaminopimeloyl-D-alanyl-D-alanine + ADP + phosphate + H(+)</text>
        <dbReference type="Rhea" id="RHEA:28374"/>
        <dbReference type="ChEBI" id="CHEBI:15378"/>
        <dbReference type="ChEBI" id="CHEBI:30616"/>
        <dbReference type="ChEBI" id="CHEBI:43474"/>
        <dbReference type="ChEBI" id="CHEBI:57822"/>
        <dbReference type="ChEBI" id="CHEBI:61386"/>
        <dbReference type="ChEBI" id="CHEBI:83905"/>
        <dbReference type="ChEBI" id="CHEBI:456216"/>
        <dbReference type="EC" id="6.3.2.10"/>
    </reaction>
</comment>
<dbReference type="NCBIfam" id="TIGR01143">
    <property type="entry name" value="murF"/>
    <property type="match status" value="1"/>
</dbReference>
<keyword evidence="5 10" id="KW-0067">ATP-binding</keyword>
<dbReference type="InterPro" id="IPR004101">
    <property type="entry name" value="Mur_ligase_C"/>
</dbReference>
<dbReference type="GO" id="GO:0005524">
    <property type="term" value="F:ATP binding"/>
    <property type="evidence" value="ECO:0007669"/>
    <property type="project" value="UniProtKB-UniRule"/>
</dbReference>
<dbReference type="GO" id="GO:0047480">
    <property type="term" value="F:UDP-N-acetylmuramoyl-tripeptide-D-alanyl-D-alanine ligase activity"/>
    <property type="evidence" value="ECO:0007669"/>
    <property type="project" value="UniProtKB-UniRule"/>
</dbReference>
<evidence type="ECO:0000256" key="1">
    <source>
        <dbReference type="ARBA" id="ARBA00022490"/>
    </source>
</evidence>
<dbReference type="PANTHER" id="PTHR43024">
    <property type="entry name" value="UDP-N-ACETYLMURAMOYL-TRIPEPTIDE--D-ALANYL-D-ALANINE LIGASE"/>
    <property type="match status" value="1"/>
</dbReference>
<feature type="domain" description="Mur ligase N-terminal catalytic" evidence="13">
    <location>
        <begin position="28"/>
        <end position="102"/>
    </location>
</feature>
<name>A0A371X0L3_9HYPH</name>
<sequence length="506" mass="53040">MTDFLWETSVLIDAMKARPIGTGLPGGINGISIDSRTVEPGDAFFAIAGDRFDGHDFLTNARKAGAALHIVSERRLPALGRLQAPMLVVDDVLAALGRLAEAARARSKAQIVAVTGSVGKTTTKEALRHGLAANGASVHASAASFNNHWGVPLSLARLPAETRYAVFEIGMNHPGEIRPLVKLVRPHVAIVTLIAAAHLGHFRDLDEIADAKAEIFEGLVTGGTAIVNADDPKSVKLASIARSVGVSKVSTFGEANGADFRLTDFEASADGATMIAEIAGTTVSVDLAMSGRHFAQNTLAVLGAASLMGADVEAVAAELAGWQPVKGRGQRYHLPMPSGGEIQLFDDSYNANPASMRAAIATLAQARLGEDGRRIAVLGDMKELGGHSHDLHAGLADPLREAGVSRLFLVGEEIAPLAQALAEDDMTVSMHASPKEAQESLLTDMRAGDAILVKASRSIGLESVVEALVSRFPPPAKLDVPPAPIQTAEEAAEPQNDDEQPENPTR</sequence>
<dbReference type="Gene3D" id="3.40.1390.10">
    <property type="entry name" value="MurE/MurF, N-terminal domain"/>
    <property type="match status" value="1"/>
</dbReference>
<dbReference type="InterPro" id="IPR036615">
    <property type="entry name" value="Mur_ligase_C_dom_sf"/>
</dbReference>
<dbReference type="RefSeq" id="WP_116683603.1">
    <property type="nucleotide sequence ID" value="NZ_QURL01000005.1"/>
</dbReference>
<protein>
    <recommendedName>
        <fullName evidence="10 11">UDP-N-acetylmuramoyl-tripeptide--D-alanyl-D-alanine ligase</fullName>
        <ecNumber evidence="10 11">6.3.2.10</ecNumber>
    </recommendedName>
    <alternativeName>
        <fullName evidence="10">D-alanyl-D-alanine-adding enzyme</fullName>
    </alternativeName>
</protein>
<feature type="domain" description="Mur ligase C-terminal" evidence="14">
    <location>
        <begin position="341"/>
        <end position="457"/>
    </location>
</feature>
<comment type="function">
    <text evidence="10 11">Involved in cell wall formation. Catalyzes the final step in the synthesis of UDP-N-acetylmuramoyl-pentapeptide, the precursor of murein.</text>
</comment>
<dbReference type="SUPFAM" id="SSF53623">
    <property type="entry name" value="MurD-like peptide ligases, catalytic domain"/>
    <property type="match status" value="1"/>
</dbReference>
<dbReference type="InterPro" id="IPR005863">
    <property type="entry name" value="UDP-N-AcMur_synth"/>
</dbReference>
<feature type="compositionally biased region" description="Pro residues" evidence="12">
    <location>
        <begin position="472"/>
        <end position="484"/>
    </location>
</feature>
<dbReference type="GO" id="GO:0008766">
    <property type="term" value="F:UDP-N-acetylmuramoylalanyl-D-glutamyl-2,6-diaminopimelate-D-alanyl-D-alanine ligase activity"/>
    <property type="evidence" value="ECO:0007669"/>
    <property type="project" value="RHEA"/>
</dbReference>
<evidence type="ECO:0000256" key="3">
    <source>
        <dbReference type="ARBA" id="ARBA00022618"/>
    </source>
</evidence>
<keyword evidence="4 10" id="KW-0547">Nucleotide-binding</keyword>
<evidence type="ECO:0000259" key="14">
    <source>
        <dbReference type="Pfam" id="PF02875"/>
    </source>
</evidence>
<comment type="similarity">
    <text evidence="10">Belongs to the MurCDEF family. MurF subfamily.</text>
</comment>
<evidence type="ECO:0000256" key="11">
    <source>
        <dbReference type="RuleBase" id="RU004136"/>
    </source>
</evidence>
<comment type="pathway">
    <text evidence="10 11">Cell wall biogenesis; peptidoglycan biosynthesis.</text>
</comment>
<dbReference type="Pfam" id="PF01225">
    <property type="entry name" value="Mur_ligase"/>
    <property type="match status" value="1"/>
</dbReference>
<keyword evidence="1 10" id="KW-0963">Cytoplasm</keyword>
<evidence type="ECO:0000313" key="17">
    <source>
        <dbReference type="Proteomes" id="UP000264310"/>
    </source>
</evidence>
<dbReference type="Pfam" id="PF08245">
    <property type="entry name" value="Mur_ligase_M"/>
    <property type="match status" value="1"/>
</dbReference>
<keyword evidence="3 10" id="KW-0132">Cell division</keyword>
<evidence type="ECO:0000256" key="2">
    <source>
        <dbReference type="ARBA" id="ARBA00022598"/>
    </source>
</evidence>
<proteinExistence type="inferred from homology"/>
<keyword evidence="8 10" id="KW-0131">Cell cycle</keyword>
<comment type="caution">
    <text evidence="16">The sequence shown here is derived from an EMBL/GenBank/DDBJ whole genome shotgun (WGS) entry which is preliminary data.</text>
</comment>
<keyword evidence="9 10" id="KW-0961">Cell wall biogenesis/degradation</keyword>
<dbReference type="NCBIfam" id="NF010693">
    <property type="entry name" value="PRK14093.1"/>
    <property type="match status" value="1"/>
</dbReference>
<evidence type="ECO:0000256" key="4">
    <source>
        <dbReference type="ARBA" id="ARBA00022741"/>
    </source>
</evidence>